<name>A0A5Q5BEX6_MYCSS</name>
<protein>
    <submittedName>
        <fullName evidence="2">Putative GAF sensor protein</fullName>
    </submittedName>
</protein>
<evidence type="ECO:0000259" key="1">
    <source>
        <dbReference type="Pfam" id="PF01590"/>
    </source>
</evidence>
<feature type="domain" description="GAF" evidence="1">
    <location>
        <begin position="116"/>
        <end position="217"/>
    </location>
</feature>
<dbReference type="AlphaFoldDB" id="A0A5Q5BEX6"/>
<reference evidence="2" key="1">
    <citation type="submission" date="2006-06" db="EMBL/GenBank/DDBJ databases">
        <title>Complete sequence of chromosome of Mycobacterium sp. MCS.</title>
        <authorList>
            <consortium name="US DOE Joint Genome Institute"/>
            <person name="Copeland A."/>
            <person name="Lucas S."/>
            <person name="Lapidus A."/>
            <person name="Barry K."/>
            <person name="Detter J.C."/>
            <person name="Glavina del Rio T."/>
            <person name="Hammon N."/>
            <person name="Israni S."/>
            <person name="Dalin E."/>
            <person name="Tice H."/>
            <person name="Pitluck S."/>
            <person name="Martinez M."/>
            <person name="Schmutz J."/>
            <person name="Larimer F."/>
            <person name="Land M."/>
            <person name="Hauser L."/>
            <person name="Kyrpides N."/>
            <person name="Kim E."/>
            <person name="Miller C.D."/>
            <person name="Hughes J.E."/>
            <person name="Anderson A.J."/>
            <person name="Sims R.C."/>
            <person name="Richardson P."/>
        </authorList>
    </citation>
    <scope>NUCLEOTIDE SEQUENCE [LARGE SCALE GENOMIC DNA]</scope>
    <source>
        <strain evidence="2">MCS</strain>
    </source>
</reference>
<dbReference type="Gene3D" id="3.30.450.40">
    <property type="match status" value="1"/>
</dbReference>
<proteinExistence type="predicted"/>
<sequence>MMPRPPVPEPAVAAGEDPRQYARLMSAVYDATMAGGRAPARPRKVIEDSWRRLMARGIEPDTLPDPEVEGATLEEMRHASGLMSVLEDLSRGLESLIVEGDNILVVADARGRVLWRAGSRAVLGSADRLGFIEGAHWGENAVGTNAIGTALMSNAAVQVFSAEHFSRSHHPWTCAGAPIKDPRTGHVIGVVDVSGPAATVHPTTVALVDAVARLAESHLREQHNRTLNSLRMVAAPILARIGSPALAVDPDGWVAAVDSLPPHNRIALPREVTPGRLLVPALGLCDVDPLPGGWLVRLAGDREADSGSQVALDLRNPEAPVLKMVGQAGGWRRDLSLRHAEILLALAVQRQGRSAPELAADLYGDASRVVTVRAEVSRMRKQFIGLLAAQPYRITDTVHLDVQYPADRMRLLPTSTAPVVRAARIGPPNSQPHQGGNA</sequence>
<accession>A0A5Q5BEX6</accession>
<evidence type="ECO:0000313" key="2">
    <source>
        <dbReference type="EMBL" id="ABG06747.1"/>
    </source>
</evidence>
<gene>
    <name evidence="2" type="ordered locus">Mmcs_0626</name>
</gene>
<dbReference type="InterPro" id="IPR029016">
    <property type="entry name" value="GAF-like_dom_sf"/>
</dbReference>
<organism evidence="2">
    <name type="scientific">Mycobacterium sp. (strain MCS)</name>
    <dbReference type="NCBI Taxonomy" id="164756"/>
    <lineage>
        <taxon>Bacteria</taxon>
        <taxon>Bacillati</taxon>
        <taxon>Actinomycetota</taxon>
        <taxon>Actinomycetes</taxon>
        <taxon>Mycobacteriales</taxon>
        <taxon>Mycobacteriaceae</taxon>
        <taxon>Mycobacterium</taxon>
    </lineage>
</organism>
<dbReference type="EMBL" id="CP000384">
    <property type="protein sequence ID" value="ABG06747.1"/>
    <property type="molecule type" value="Genomic_DNA"/>
</dbReference>
<dbReference type="InterPro" id="IPR003018">
    <property type="entry name" value="GAF"/>
</dbReference>
<dbReference type="KEGG" id="mmc:Mmcs_0626"/>
<dbReference type="Pfam" id="PF01590">
    <property type="entry name" value="GAF"/>
    <property type="match status" value="1"/>
</dbReference>